<name>A0A0A8ZN65_ARUDO</name>
<dbReference type="EMBL" id="GBRH01257026">
    <property type="protein sequence ID" value="JAD40869.1"/>
    <property type="molecule type" value="Transcribed_RNA"/>
</dbReference>
<sequence>MKVIPLIETRKRPSSRRIIIPPKNTLNTIANVVVLLRCFVETGSVVESQLRKRTVPQSFGFPSKLEFENVLS</sequence>
<organism evidence="1">
    <name type="scientific">Arundo donax</name>
    <name type="common">Giant reed</name>
    <name type="synonym">Donax arundinaceus</name>
    <dbReference type="NCBI Taxonomy" id="35708"/>
    <lineage>
        <taxon>Eukaryota</taxon>
        <taxon>Viridiplantae</taxon>
        <taxon>Streptophyta</taxon>
        <taxon>Embryophyta</taxon>
        <taxon>Tracheophyta</taxon>
        <taxon>Spermatophyta</taxon>
        <taxon>Magnoliopsida</taxon>
        <taxon>Liliopsida</taxon>
        <taxon>Poales</taxon>
        <taxon>Poaceae</taxon>
        <taxon>PACMAD clade</taxon>
        <taxon>Arundinoideae</taxon>
        <taxon>Arundineae</taxon>
        <taxon>Arundo</taxon>
    </lineage>
</organism>
<proteinExistence type="predicted"/>
<reference evidence="1" key="2">
    <citation type="journal article" date="2015" name="Data Brief">
        <title>Shoot transcriptome of the giant reed, Arundo donax.</title>
        <authorList>
            <person name="Barrero R.A."/>
            <person name="Guerrero F.D."/>
            <person name="Moolhuijzen P."/>
            <person name="Goolsby J.A."/>
            <person name="Tidwell J."/>
            <person name="Bellgard S.E."/>
            <person name="Bellgard M.I."/>
        </authorList>
    </citation>
    <scope>NUCLEOTIDE SEQUENCE</scope>
    <source>
        <tissue evidence="1">Shoot tissue taken approximately 20 cm above the soil surface</tissue>
    </source>
</reference>
<reference evidence="1" key="1">
    <citation type="submission" date="2014-09" db="EMBL/GenBank/DDBJ databases">
        <authorList>
            <person name="Magalhaes I.L.F."/>
            <person name="Oliveira U."/>
            <person name="Santos F.R."/>
            <person name="Vidigal T.H.D.A."/>
            <person name="Brescovit A.D."/>
            <person name="Santos A.J."/>
        </authorList>
    </citation>
    <scope>NUCLEOTIDE SEQUENCE</scope>
    <source>
        <tissue evidence="1">Shoot tissue taken approximately 20 cm above the soil surface</tissue>
    </source>
</reference>
<accession>A0A0A8ZN65</accession>
<evidence type="ECO:0000313" key="1">
    <source>
        <dbReference type="EMBL" id="JAD40869.1"/>
    </source>
</evidence>
<dbReference type="AlphaFoldDB" id="A0A0A8ZN65"/>
<protein>
    <submittedName>
        <fullName evidence="1">Uncharacterized protein</fullName>
    </submittedName>
</protein>